<dbReference type="OrthoDB" id="2129288at2759"/>
<evidence type="ECO:0000313" key="3">
    <source>
        <dbReference type="Proteomes" id="UP000639643"/>
    </source>
</evidence>
<protein>
    <recommendedName>
        <fullName evidence="1">Tautomerase cis-CaaD-like domain-containing protein</fullName>
    </recommendedName>
</protein>
<dbReference type="InterPro" id="IPR028116">
    <property type="entry name" value="Cis-CaaD-like"/>
</dbReference>
<feature type="domain" description="Tautomerase cis-CaaD-like" evidence="1">
    <location>
        <begin position="1"/>
        <end position="139"/>
    </location>
</feature>
<gene>
    <name evidence="2" type="ORF">CMUS01_02912</name>
</gene>
<evidence type="ECO:0000259" key="1">
    <source>
        <dbReference type="Pfam" id="PF14832"/>
    </source>
</evidence>
<dbReference type="InterPro" id="IPR014347">
    <property type="entry name" value="Tautomerase/MIF_sf"/>
</dbReference>
<name>A0A8H6NU27_9PEZI</name>
<organism evidence="2 3">
    <name type="scientific">Colletotrichum musicola</name>
    <dbReference type="NCBI Taxonomy" id="2175873"/>
    <lineage>
        <taxon>Eukaryota</taxon>
        <taxon>Fungi</taxon>
        <taxon>Dikarya</taxon>
        <taxon>Ascomycota</taxon>
        <taxon>Pezizomycotina</taxon>
        <taxon>Sordariomycetes</taxon>
        <taxon>Hypocreomycetidae</taxon>
        <taxon>Glomerellales</taxon>
        <taxon>Glomerellaceae</taxon>
        <taxon>Colletotrichum</taxon>
        <taxon>Colletotrichum orchidearum species complex</taxon>
    </lineage>
</organism>
<comment type="caution">
    <text evidence="2">The sequence shown here is derived from an EMBL/GenBank/DDBJ whole genome shotgun (WGS) entry which is preliminary data.</text>
</comment>
<reference evidence="2" key="1">
    <citation type="journal article" date="2020" name="Phytopathology">
        <title>Genome Sequence Resources of Colletotrichum truncatum, C. plurivorum, C. musicola, and C. sojae: Four Species Pathogenic to Soybean (Glycine max).</title>
        <authorList>
            <person name="Rogerio F."/>
            <person name="Boufleur T.R."/>
            <person name="Ciampi-Guillardi M."/>
            <person name="Sukno S.A."/>
            <person name="Thon M.R."/>
            <person name="Massola Junior N.S."/>
            <person name="Baroncelli R."/>
        </authorList>
    </citation>
    <scope>NUCLEOTIDE SEQUENCE</scope>
    <source>
        <strain evidence="2">LFN0074</strain>
    </source>
</reference>
<dbReference type="Gene3D" id="3.30.429.10">
    <property type="entry name" value="Macrophage Migration Inhibitory Factor"/>
    <property type="match status" value="1"/>
</dbReference>
<sequence length="176" mass="19852">MPLWIIYHTPDCFVDTASKQALAKDITGIYTRIGLPAFYVIVNFVLTPSGTAFKGGEIPDKPFVRITMDHIAVHLESSVEEYRASTAAFEEVLKPHIADKGYDYEYHADETERELWRVNGFIPPPWQSEAEKEWARLNKAVPYELDEGKRGQPLLSPIKLNEMRKAAEEAAAASKA</sequence>
<dbReference type="Pfam" id="PF14832">
    <property type="entry name" value="Tautomerase_3"/>
    <property type="match status" value="1"/>
</dbReference>
<proteinExistence type="predicted"/>
<keyword evidence="3" id="KW-1185">Reference proteome</keyword>
<dbReference type="AlphaFoldDB" id="A0A8H6NU27"/>
<dbReference type="Proteomes" id="UP000639643">
    <property type="component" value="Unassembled WGS sequence"/>
</dbReference>
<dbReference type="EMBL" id="WIGM01000065">
    <property type="protein sequence ID" value="KAF6842596.1"/>
    <property type="molecule type" value="Genomic_DNA"/>
</dbReference>
<accession>A0A8H6NU27</accession>
<evidence type="ECO:0000313" key="2">
    <source>
        <dbReference type="EMBL" id="KAF6842596.1"/>
    </source>
</evidence>